<keyword evidence="7" id="KW-1185">Reference proteome</keyword>
<evidence type="ECO:0000256" key="5">
    <source>
        <dbReference type="SAM" id="MobiDB-lite"/>
    </source>
</evidence>
<keyword evidence="3" id="KW-0843">Virulence</keyword>
<dbReference type="AlphaFoldDB" id="A0AAJ0CX85"/>
<dbReference type="Proteomes" id="UP001251528">
    <property type="component" value="Unassembled WGS sequence"/>
</dbReference>
<dbReference type="Gene3D" id="3.90.210.10">
    <property type="entry name" value="Heat-Labile Enterotoxin, subunit A"/>
    <property type="match status" value="1"/>
</dbReference>
<organism evidence="6 7">
    <name type="scientific">Conoideocrella luteorostrata</name>
    <dbReference type="NCBI Taxonomy" id="1105319"/>
    <lineage>
        <taxon>Eukaryota</taxon>
        <taxon>Fungi</taxon>
        <taxon>Dikarya</taxon>
        <taxon>Ascomycota</taxon>
        <taxon>Pezizomycotina</taxon>
        <taxon>Sordariomycetes</taxon>
        <taxon>Hypocreomycetidae</taxon>
        <taxon>Hypocreales</taxon>
        <taxon>Clavicipitaceae</taxon>
        <taxon>Conoideocrella</taxon>
    </lineage>
</organism>
<protein>
    <recommendedName>
        <fullName evidence="8">Enterotoxin</fullName>
    </recommendedName>
</protein>
<dbReference type="SUPFAM" id="SSF56399">
    <property type="entry name" value="ADP-ribosylation"/>
    <property type="match status" value="1"/>
</dbReference>
<accession>A0AAJ0CX85</accession>
<feature type="region of interest" description="Disordered" evidence="5">
    <location>
        <begin position="164"/>
        <end position="183"/>
    </location>
</feature>
<proteinExistence type="predicted"/>
<gene>
    <name evidence="6" type="ORF">QQS21_001489</name>
</gene>
<evidence type="ECO:0000256" key="4">
    <source>
        <dbReference type="ARBA" id="ARBA00023157"/>
    </source>
</evidence>
<keyword evidence="2" id="KW-0732">Signal</keyword>
<sequence length="311" mass="34389">MRGNPSGGAPLNSAFVSTARDPKAAAEIAARLFRKKSGYVYEIHATQNMFSVSDTLGKHHNIYPNQKEWVAIGGVRVDQIKSVAHVKKSSEAIHGKDYIPELKFKKFDGYDAAKYNGHTAGLPQHELAGFPSNHPALDEPRWRDLAGDPLRNRGLQYLDKCRATGWEPPYPQTPRASDAAQGRPEAIAKDSAKKIGDRALTKRVVQNRLLESKAVSLDTAKRVTARRATAKHLSSNAKTNKLGDRELVERITEKNQPGVPTRKTGVKSTVRLGWAKGRGKRRSSRGLLRGLRRGLGRVLRIFDVLNTLLPI</sequence>
<keyword evidence="4" id="KW-1015">Disulfide bond</keyword>
<evidence type="ECO:0000256" key="1">
    <source>
        <dbReference type="ARBA" id="ARBA00022656"/>
    </source>
</evidence>
<evidence type="ECO:0000313" key="6">
    <source>
        <dbReference type="EMBL" id="KAK2612551.1"/>
    </source>
</evidence>
<comment type="caution">
    <text evidence="6">The sequence shown here is derived from an EMBL/GenBank/DDBJ whole genome shotgun (WGS) entry which is preliminary data.</text>
</comment>
<evidence type="ECO:0000313" key="7">
    <source>
        <dbReference type="Proteomes" id="UP001251528"/>
    </source>
</evidence>
<evidence type="ECO:0000256" key="3">
    <source>
        <dbReference type="ARBA" id="ARBA00023026"/>
    </source>
</evidence>
<evidence type="ECO:0008006" key="8">
    <source>
        <dbReference type="Google" id="ProtNLM"/>
    </source>
</evidence>
<dbReference type="EMBL" id="JASWJB010000015">
    <property type="protein sequence ID" value="KAK2612551.1"/>
    <property type="molecule type" value="Genomic_DNA"/>
</dbReference>
<name>A0AAJ0CX85_9HYPO</name>
<dbReference type="Pfam" id="PF01375">
    <property type="entry name" value="Enterotoxin_a"/>
    <property type="match status" value="1"/>
</dbReference>
<dbReference type="InterPro" id="IPR001144">
    <property type="entry name" value="Enterotoxin_A"/>
</dbReference>
<keyword evidence="1" id="KW-0800">Toxin</keyword>
<reference evidence="6" key="1">
    <citation type="submission" date="2023-06" db="EMBL/GenBank/DDBJ databases">
        <title>Conoideocrella luteorostrata (Hypocreales: Clavicipitaceae), a potential biocontrol fungus for elongate hemlock scale in United States Christmas tree production areas.</title>
        <authorList>
            <person name="Barrett H."/>
            <person name="Lovett B."/>
            <person name="Macias A.M."/>
            <person name="Stajich J.E."/>
            <person name="Kasson M.T."/>
        </authorList>
    </citation>
    <scope>NUCLEOTIDE SEQUENCE</scope>
    <source>
        <strain evidence="6">ARSEF 14590</strain>
    </source>
</reference>
<evidence type="ECO:0000256" key="2">
    <source>
        <dbReference type="ARBA" id="ARBA00022729"/>
    </source>
</evidence>
<dbReference type="GO" id="GO:0090729">
    <property type="term" value="F:toxin activity"/>
    <property type="evidence" value="ECO:0007669"/>
    <property type="project" value="UniProtKB-KW"/>
</dbReference>